<dbReference type="GO" id="GO:0004383">
    <property type="term" value="F:guanylate cyclase activity"/>
    <property type="evidence" value="ECO:0007669"/>
    <property type="project" value="TreeGrafter"/>
</dbReference>
<dbReference type="Gene3D" id="1.10.510.10">
    <property type="entry name" value="Transferase(Phosphotransferase) domain 1"/>
    <property type="match status" value="1"/>
</dbReference>
<dbReference type="InterPro" id="IPR050401">
    <property type="entry name" value="Cyclic_nucleotide_synthase"/>
</dbReference>
<dbReference type="AlphaFoldDB" id="A0A1I7WMV0"/>
<dbReference type="SUPFAM" id="SSF53822">
    <property type="entry name" value="Periplasmic binding protein-like I"/>
    <property type="match status" value="1"/>
</dbReference>
<dbReference type="GO" id="GO:0007168">
    <property type="term" value="P:receptor guanylyl cyclase signaling pathway"/>
    <property type="evidence" value="ECO:0007669"/>
    <property type="project" value="TreeGrafter"/>
</dbReference>
<dbReference type="Proteomes" id="UP000095283">
    <property type="component" value="Unplaced"/>
</dbReference>
<dbReference type="Gene3D" id="6.10.250.780">
    <property type="match status" value="1"/>
</dbReference>
<proteinExistence type="predicted"/>
<dbReference type="InterPro" id="IPR011009">
    <property type="entry name" value="Kinase-like_dom_sf"/>
</dbReference>
<keyword evidence="1" id="KW-0547">Nucleotide-binding</keyword>
<evidence type="ECO:0000256" key="1">
    <source>
        <dbReference type="ARBA" id="ARBA00022741"/>
    </source>
</evidence>
<evidence type="ECO:0000313" key="5">
    <source>
        <dbReference type="WBParaSite" id="Hba_06471"/>
    </source>
</evidence>
<dbReference type="GO" id="GO:0004016">
    <property type="term" value="F:adenylate cyclase activity"/>
    <property type="evidence" value="ECO:0007669"/>
    <property type="project" value="TreeGrafter"/>
</dbReference>
<name>A0A1I7WMV0_HETBA</name>
<dbReference type="Gene3D" id="3.40.50.2300">
    <property type="match status" value="1"/>
</dbReference>
<evidence type="ECO:0000256" key="2">
    <source>
        <dbReference type="ARBA" id="ARBA00023239"/>
    </source>
</evidence>
<dbReference type="SUPFAM" id="SSF56112">
    <property type="entry name" value="Protein kinase-like (PK-like)"/>
    <property type="match status" value="1"/>
</dbReference>
<dbReference type="InterPro" id="IPR028082">
    <property type="entry name" value="Peripla_BP_I"/>
</dbReference>
<keyword evidence="2" id="KW-0456">Lyase</keyword>
<dbReference type="GO" id="GO:0000166">
    <property type="term" value="F:nucleotide binding"/>
    <property type="evidence" value="ECO:0007669"/>
    <property type="project" value="UniProtKB-KW"/>
</dbReference>
<protein>
    <submittedName>
        <fullName evidence="5">Guanylate cyclase</fullName>
    </submittedName>
</protein>
<evidence type="ECO:0000313" key="4">
    <source>
        <dbReference type="Proteomes" id="UP000095283"/>
    </source>
</evidence>
<sequence length="516" mass="58391">MPFIVLFLLSSSYPLKIGHLQSTSSERRILAICMGNSSAEIISVPACDNFNGVENAAKLNYDHKVDVFIGGACDLESETVSRLSFRWNKLYISTSSLSTIEREGTTIALNPDGLKGMAKAVGIVYSPTFSTEDKVVLKEFETSPDTIISTNVGIHEDNIVETLVQNARIILVFCELNEFEGLISSFIKHAQRITEFALIYIGNGRIAPILFFDRVMMTLSDDNRTSRRNVNMLNNIFYVLSHTSRTARFLSSVPTGLPECDFDGSLCSNTFIFFTAAVIICILTVPLAIAYYLQRKERELQRMPWRIAYEHLTFEHNDMTGYCRVSTASSAHNSFISELAATRQEIRHGYMSGRKGVQYIHNSAVKVHGSLFLSNCVVDSYWVVKLTDFGLRRILNDKIVVIYNSMTELISIICDNNRPVIVRPTVPEKNEFTMRLLSIMQQCWLHKPQARPALFKIADAVAREFAKDAKGSLIDQMIKMIDEYSENLEEIVAYRTKELETTHAKTEKLLYQIMPK</sequence>
<dbReference type="PANTHER" id="PTHR11920:SF255">
    <property type="entry name" value="RECEPTOR-TYPE GUANYLATE CYCLASE GCY-25"/>
    <property type="match status" value="1"/>
</dbReference>
<organism evidence="4 5">
    <name type="scientific">Heterorhabditis bacteriophora</name>
    <name type="common">Entomopathogenic nematode worm</name>
    <dbReference type="NCBI Taxonomy" id="37862"/>
    <lineage>
        <taxon>Eukaryota</taxon>
        <taxon>Metazoa</taxon>
        <taxon>Ecdysozoa</taxon>
        <taxon>Nematoda</taxon>
        <taxon>Chromadorea</taxon>
        <taxon>Rhabditida</taxon>
        <taxon>Rhabditina</taxon>
        <taxon>Rhabditomorpha</taxon>
        <taxon>Strongyloidea</taxon>
        <taxon>Heterorhabditidae</taxon>
        <taxon>Heterorhabditis</taxon>
    </lineage>
</organism>
<dbReference type="PANTHER" id="PTHR11920">
    <property type="entry name" value="GUANYLYL CYCLASE"/>
    <property type="match status" value="1"/>
</dbReference>
<keyword evidence="3" id="KW-1133">Transmembrane helix</keyword>
<keyword evidence="3" id="KW-0472">Membrane</keyword>
<reference evidence="5" key="1">
    <citation type="submission" date="2016-11" db="UniProtKB">
        <authorList>
            <consortium name="WormBaseParasite"/>
        </authorList>
    </citation>
    <scope>IDENTIFICATION</scope>
</reference>
<keyword evidence="4" id="KW-1185">Reference proteome</keyword>
<dbReference type="GO" id="GO:0001653">
    <property type="term" value="F:peptide receptor activity"/>
    <property type="evidence" value="ECO:0007669"/>
    <property type="project" value="TreeGrafter"/>
</dbReference>
<dbReference type="GO" id="GO:0005886">
    <property type="term" value="C:plasma membrane"/>
    <property type="evidence" value="ECO:0007669"/>
    <property type="project" value="TreeGrafter"/>
</dbReference>
<evidence type="ECO:0000256" key="3">
    <source>
        <dbReference type="SAM" id="Phobius"/>
    </source>
</evidence>
<accession>A0A1I7WMV0</accession>
<dbReference type="WBParaSite" id="Hba_06471">
    <property type="protein sequence ID" value="Hba_06471"/>
    <property type="gene ID" value="Hba_06471"/>
</dbReference>
<feature type="transmembrane region" description="Helical" evidence="3">
    <location>
        <begin position="271"/>
        <end position="293"/>
    </location>
</feature>
<keyword evidence="3" id="KW-0812">Transmembrane</keyword>